<proteinExistence type="inferred from homology"/>
<dbReference type="STRING" id="77586.A0A0D9VVA0"/>
<dbReference type="Proteomes" id="UP000032180">
    <property type="component" value="Chromosome 3"/>
</dbReference>
<dbReference type="PANTHER" id="PTHR10485:SF0">
    <property type="entry name" value="AT05822P-RELATED"/>
    <property type="match status" value="1"/>
</dbReference>
<dbReference type="Pfam" id="PF02466">
    <property type="entry name" value="Tim17"/>
    <property type="match status" value="1"/>
</dbReference>
<evidence type="ECO:0000256" key="6">
    <source>
        <dbReference type="ARBA" id="ARBA00022927"/>
    </source>
</evidence>
<keyword evidence="5" id="KW-0999">Mitochondrion inner membrane</keyword>
<evidence type="ECO:0008006" key="13">
    <source>
        <dbReference type="Google" id="ProtNLM"/>
    </source>
</evidence>
<keyword evidence="9" id="KW-0496">Mitochondrion</keyword>
<keyword evidence="12" id="KW-1185">Reference proteome</keyword>
<name>A0A0D9VVA0_9ORYZ</name>
<evidence type="ECO:0000256" key="5">
    <source>
        <dbReference type="ARBA" id="ARBA00022792"/>
    </source>
</evidence>
<reference evidence="11" key="3">
    <citation type="submission" date="2015-04" db="UniProtKB">
        <authorList>
            <consortium name="EnsemblPlants"/>
        </authorList>
    </citation>
    <scope>IDENTIFICATION</scope>
</reference>
<dbReference type="GO" id="GO:0008320">
    <property type="term" value="F:protein transmembrane transporter activity"/>
    <property type="evidence" value="ECO:0007669"/>
    <property type="project" value="TreeGrafter"/>
</dbReference>
<evidence type="ECO:0000256" key="4">
    <source>
        <dbReference type="ARBA" id="ARBA00022692"/>
    </source>
</evidence>
<evidence type="ECO:0000256" key="7">
    <source>
        <dbReference type="ARBA" id="ARBA00022989"/>
    </source>
</evidence>
<evidence type="ECO:0000256" key="10">
    <source>
        <dbReference type="ARBA" id="ARBA00023136"/>
    </source>
</evidence>
<accession>A0A0D9VVA0</accession>
<evidence type="ECO:0000256" key="2">
    <source>
        <dbReference type="ARBA" id="ARBA00008444"/>
    </source>
</evidence>
<evidence type="ECO:0000313" key="11">
    <source>
        <dbReference type="EnsemblPlants" id="LPERR03G18410.1"/>
    </source>
</evidence>
<comment type="subcellular location">
    <subcellularLocation>
        <location evidence="1">Mitochondrion inner membrane</location>
        <topology evidence="1">Multi-pass membrane protein</topology>
    </subcellularLocation>
</comment>
<keyword evidence="6" id="KW-0653">Protein transport</keyword>
<keyword evidence="10" id="KW-0472">Membrane</keyword>
<organism evidence="11 12">
    <name type="scientific">Leersia perrieri</name>
    <dbReference type="NCBI Taxonomy" id="77586"/>
    <lineage>
        <taxon>Eukaryota</taxon>
        <taxon>Viridiplantae</taxon>
        <taxon>Streptophyta</taxon>
        <taxon>Embryophyta</taxon>
        <taxon>Tracheophyta</taxon>
        <taxon>Spermatophyta</taxon>
        <taxon>Magnoliopsida</taxon>
        <taxon>Liliopsida</taxon>
        <taxon>Poales</taxon>
        <taxon>Poaceae</taxon>
        <taxon>BOP clade</taxon>
        <taxon>Oryzoideae</taxon>
        <taxon>Oryzeae</taxon>
        <taxon>Oryzinae</taxon>
        <taxon>Leersia</taxon>
    </lineage>
</organism>
<dbReference type="EnsemblPlants" id="LPERR03G18410.1">
    <property type="protein sequence ID" value="LPERR03G18410.1"/>
    <property type="gene ID" value="LPERR03G18410"/>
</dbReference>
<evidence type="ECO:0000256" key="8">
    <source>
        <dbReference type="ARBA" id="ARBA00023010"/>
    </source>
</evidence>
<dbReference type="HOGENOM" id="CLU_096315_0_0_1"/>
<dbReference type="Gramene" id="LPERR03G18410.1">
    <property type="protein sequence ID" value="LPERR03G18410.1"/>
    <property type="gene ID" value="LPERR03G18410"/>
</dbReference>
<dbReference type="PANTHER" id="PTHR10485">
    <property type="entry name" value="MITOCHONDRIAL IMPORT INNER MEMBRANE TRANSLOCASE SUBUNIT TIM-17"/>
    <property type="match status" value="1"/>
</dbReference>
<evidence type="ECO:0000256" key="1">
    <source>
        <dbReference type="ARBA" id="ARBA00004448"/>
    </source>
</evidence>
<keyword evidence="7" id="KW-1133">Transmembrane helix</keyword>
<reference evidence="12" key="2">
    <citation type="submission" date="2013-12" db="EMBL/GenBank/DDBJ databases">
        <authorList>
            <person name="Yu Y."/>
            <person name="Lee S."/>
            <person name="de Baynast K."/>
            <person name="Wissotski M."/>
            <person name="Liu L."/>
            <person name="Talag J."/>
            <person name="Goicoechea J."/>
            <person name="Angelova A."/>
            <person name="Jetty R."/>
            <person name="Kudrna D."/>
            <person name="Golser W."/>
            <person name="Rivera L."/>
            <person name="Zhang J."/>
            <person name="Wing R."/>
        </authorList>
    </citation>
    <scope>NUCLEOTIDE SEQUENCE</scope>
</reference>
<reference evidence="11 12" key="1">
    <citation type="submission" date="2012-08" db="EMBL/GenBank/DDBJ databases">
        <title>Oryza genome evolution.</title>
        <authorList>
            <person name="Wing R.A."/>
        </authorList>
    </citation>
    <scope>NUCLEOTIDE SEQUENCE</scope>
</reference>
<dbReference type="GO" id="GO:0005744">
    <property type="term" value="C:TIM23 mitochondrial import inner membrane translocase complex"/>
    <property type="evidence" value="ECO:0007669"/>
    <property type="project" value="TreeGrafter"/>
</dbReference>
<sequence length="191" mass="19928">MDDASSSSPSLPAEPWNPYPSFIINDAGFGFLTGGSVGAAYHTAKGLATSPRGHRLAGAARAVRANVPRVSSTWGARCGLYGFFRCAISLPRARDNDPVVSVAAAAAAVGVHSLRRGPLAAGRGALAAGATMAVVETFKTLIAMVDAMPPDEPEEASSYVVEPQVGFLGFPPKPIVIEEVWVPEVQPRRET</sequence>
<evidence type="ECO:0000256" key="3">
    <source>
        <dbReference type="ARBA" id="ARBA00022448"/>
    </source>
</evidence>
<dbReference type="AlphaFoldDB" id="A0A0D9VVA0"/>
<evidence type="ECO:0000256" key="9">
    <source>
        <dbReference type="ARBA" id="ARBA00023128"/>
    </source>
</evidence>
<dbReference type="eggNOG" id="KOG1652">
    <property type="taxonomic scope" value="Eukaryota"/>
</dbReference>
<dbReference type="GO" id="GO:0030150">
    <property type="term" value="P:protein import into mitochondrial matrix"/>
    <property type="evidence" value="ECO:0007669"/>
    <property type="project" value="TreeGrafter"/>
</dbReference>
<protein>
    <recommendedName>
        <fullName evidence="13">Mitochondrial import inner membrane translocase subunit TIM22</fullName>
    </recommendedName>
</protein>
<comment type="similarity">
    <text evidence="2">Belongs to the Tim17/Tim22/Tim23 family.</text>
</comment>
<evidence type="ECO:0000313" key="12">
    <source>
        <dbReference type="Proteomes" id="UP000032180"/>
    </source>
</evidence>
<keyword evidence="4" id="KW-0812">Transmembrane</keyword>
<keyword evidence="3" id="KW-0813">Transport</keyword>
<keyword evidence="8" id="KW-0811">Translocation</keyword>